<dbReference type="PANTHER" id="PTHR43544:SF12">
    <property type="entry name" value="NAD(P)-BINDING ROSSMANN-FOLD SUPERFAMILY PROTEIN"/>
    <property type="match status" value="1"/>
</dbReference>
<dbReference type="PANTHER" id="PTHR43544">
    <property type="entry name" value="SHORT-CHAIN DEHYDROGENASE/REDUCTASE"/>
    <property type="match status" value="1"/>
</dbReference>
<dbReference type="STRING" id="2880.D7FPJ1"/>
<dbReference type="InterPro" id="IPR051468">
    <property type="entry name" value="Fungal_SecMetab_SDRs"/>
</dbReference>
<dbReference type="eggNOG" id="KOG1611">
    <property type="taxonomic scope" value="Eukaryota"/>
</dbReference>
<dbReference type="InterPro" id="IPR002347">
    <property type="entry name" value="SDR_fam"/>
</dbReference>
<protein>
    <submittedName>
        <fullName evidence="1">Uncharacterized protein</fullName>
    </submittedName>
</protein>
<evidence type="ECO:0000313" key="2">
    <source>
        <dbReference type="Proteomes" id="UP000002630"/>
    </source>
</evidence>
<dbReference type="SUPFAM" id="SSF51735">
    <property type="entry name" value="NAD(P)-binding Rossmann-fold domains"/>
    <property type="match status" value="1"/>
</dbReference>
<evidence type="ECO:0000313" key="1">
    <source>
        <dbReference type="EMBL" id="CBJ30448.1"/>
    </source>
</evidence>
<accession>D7FPJ1</accession>
<dbReference type="Gene3D" id="3.40.50.720">
    <property type="entry name" value="NAD(P)-binding Rossmann-like Domain"/>
    <property type="match status" value="1"/>
</dbReference>
<name>D7FPJ1_ECTSI</name>
<dbReference type="CDD" id="cd05325">
    <property type="entry name" value="carb_red_sniffer_like_SDR_c"/>
    <property type="match status" value="1"/>
</dbReference>
<gene>
    <name evidence="1" type="ORF">Esi_0193_0015</name>
</gene>
<dbReference type="AlphaFoldDB" id="D7FPJ1"/>
<keyword evidence="2" id="KW-1185">Reference proteome</keyword>
<dbReference type="Proteomes" id="UP000002630">
    <property type="component" value="Unassembled WGS sequence"/>
</dbReference>
<dbReference type="OrthoDB" id="1933717at2759"/>
<dbReference type="PRINTS" id="PR00081">
    <property type="entry name" value="GDHRDH"/>
</dbReference>
<dbReference type="InterPro" id="IPR036291">
    <property type="entry name" value="NAD(P)-bd_dom_sf"/>
</dbReference>
<proteinExistence type="predicted"/>
<dbReference type="Pfam" id="PF00106">
    <property type="entry name" value="adh_short"/>
    <property type="match status" value="1"/>
</dbReference>
<dbReference type="GO" id="GO:0016491">
    <property type="term" value="F:oxidoreductase activity"/>
    <property type="evidence" value="ECO:0007669"/>
    <property type="project" value="TreeGrafter"/>
</dbReference>
<dbReference type="GO" id="GO:0005737">
    <property type="term" value="C:cytoplasm"/>
    <property type="evidence" value="ECO:0007669"/>
    <property type="project" value="TreeGrafter"/>
</dbReference>
<sequence>MSTGSNPAMATAAAGEPSGGVVKFVKTEAAARRNADPGSVAFVTGANRGIGLEVTRQLLERAKGTVVAACRDPSSAADLRALGRIAGNEKRLDMVKMDIEDQTSLETAAEHVRSTYGRVDLLFNVAGVLGDGKNTPGPERSVRAMDRDWLRHTLEVNTIGPMMLVAALTPLLESPAKKGDDGAKPPSVVVNFSARVGSIGDNGLGGWHSYRMSKSALNMATKGISIELRRRRVWAFSYHPGTTDTGLSEPFQANVKPEKLFTPDYTVSQVLGIVDSMTEDLSGGFYAFDGSRIVW</sequence>
<dbReference type="InParanoid" id="D7FPJ1"/>
<dbReference type="EMBL" id="FN649760">
    <property type="protein sequence ID" value="CBJ30448.1"/>
    <property type="molecule type" value="Genomic_DNA"/>
</dbReference>
<reference evidence="1 2" key="1">
    <citation type="journal article" date="2010" name="Nature">
        <title>The Ectocarpus genome and the independent evolution of multicellularity in brown algae.</title>
        <authorList>
            <person name="Cock J.M."/>
            <person name="Sterck L."/>
            <person name="Rouze P."/>
            <person name="Scornet D."/>
            <person name="Allen A.E."/>
            <person name="Amoutzias G."/>
            <person name="Anthouard V."/>
            <person name="Artiguenave F."/>
            <person name="Aury J.M."/>
            <person name="Badger J.H."/>
            <person name="Beszteri B."/>
            <person name="Billiau K."/>
            <person name="Bonnet E."/>
            <person name="Bothwell J.H."/>
            <person name="Bowler C."/>
            <person name="Boyen C."/>
            <person name="Brownlee C."/>
            <person name="Carrano C.J."/>
            <person name="Charrier B."/>
            <person name="Cho G.Y."/>
            <person name="Coelho S.M."/>
            <person name="Collen J."/>
            <person name="Corre E."/>
            <person name="Da Silva C."/>
            <person name="Delage L."/>
            <person name="Delaroque N."/>
            <person name="Dittami S.M."/>
            <person name="Doulbeau S."/>
            <person name="Elias M."/>
            <person name="Farnham G."/>
            <person name="Gachon C.M."/>
            <person name="Gschloessl B."/>
            <person name="Heesch S."/>
            <person name="Jabbari K."/>
            <person name="Jubin C."/>
            <person name="Kawai H."/>
            <person name="Kimura K."/>
            <person name="Kloareg B."/>
            <person name="Kupper F.C."/>
            <person name="Lang D."/>
            <person name="Le Bail A."/>
            <person name="Leblanc C."/>
            <person name="Lerouge P."/>
            <person name="Lohr M."/>
            <person name="Lopez P.J."/>
            <person name="Martens C."/>
            <person name="Maumus F."/>
            <person name="Michel G."/>
            <person name="Miranda-Saavedra D."/>
            <person name="Morales J."/>
            <person name="Moreau H."/>
            <person name="Motomura T."/>
            <person name="Nagasato C."/>
            <person name="Napoli C.A."/>
            <person name="Nelson D.R."/>
            <person name="Nyvall-Collen P."/>
            <person name="Peters A.F."/>
            <person name="Pommier C."/>
            <person name="Potin P."/>
            <person name="Poulain J."/>
            <person name="Quesneville H."/>
            <person name="Read B."/>
            <person name="Rensing S.A."/>
            <person name="Ritter A."/>
            <person name="Rousvoal S."/>
            <person name="Samanta M."/>
            <person name="Samson G."/>
            <person name="Schroeder D.C."/>
            <person name="Segurens B."/>
            <person name="Strittmatter M."/>
            <person name="Tonon T."/>
            <person name="Tregear J.W."/>
            <person name="Valentin K."/>
            <person name="von Dassow P."/>
            <person name="Yamagishi T."/>
            <person name="Van de Peer Y."/>
            <person name="Wincker P."/>
        </authorList>
    </citation>
    <scope>NUCLEOTIDE SEQUENCE [LARGE SCALE GENOMIC DNA]</scope>
    <source>
        <strain evidence="2">Ec32 / CCAP1310/4</strain>
    </source>
</reference>
<organism evidence="1 2">
    <name type="scientific">Ectocarpus siliculosus</name>
    <name type="common">Brown alga</name>
    <name type="synonym">Conferva siliculosa</name>
    <dbReference type="NCBI Taxonomy" id="2880"/>
    <lineage>
        <taxon>Eukaryota</taxon>
        <taxon>Sar</taxon>
        <taxon>Stramenopiles</taxon>
        <taxon>Ochrophyta</taxon>
        <taxon>PX clade</taxon>
        <taxon>Phaeophyceae</taxon>
        <taxon>Ectocarpales</taxon>
        <taxon>Ectocarpaceae</taxon>
        <taxon>Ectocarpus</taxon>
    </lineage>
</organism>